<evidence type="ECO:0000256" key="1">
    <source>
        <dbReference type="SAM" id="MobiDB-lite"/>
    </source>
</evidence>
<accession>A0A8T2SU84</accession>
<protein>
    <submittedName>
        <fullName evidence="2">Uncharacterized protein</fullName>
    </submittedName>
</protein>
<reference evidence="2" key="1">
    <citation type="submission" date="2021-08" db="EMBL/GenBank/DDBJ databases">
        <title>WGS assembly of Ceratopteris richardii.</title>
        <authorList>
            <person name="Marchant D.B."/>
            <person name="Chen G."/>
            <person name="Jenkins J."/>
            <person name="Shu S."/>
            <person name="Leebens-Mack J."/>
            <person name="Grimwood J."/>
            <person name="Schmutz J."/>
            <person name="Soltis P."/>
            <person name="Soltis D."/>
            <person name="Chen Z.-H."/>
        </authorList>
    </citation>
    <scope>NUCLEOTIDE SEQUENCE</scope>
    <source>
        <strain evidence="2">Whitten #5841</strain>
        <tissue evidence="2">Leaf</tissue>
    </source>
</reference>
<keyword evidence="3" id="KW-1185">Reference proteome</keyword>
<feature type="region of interest" description="Disordered" evidence="1">
    <location>
        <begin position="85"/>
        <end position="108"/>
    </location>
</feature>
<dbReference type="AlphaFoldDB" id="A0A8T2SU84"/>
<gene>
    <name evidence="2" type="ORF">KP509_17G020800</name>
</gene>
<comment type="caution">
    <text evidence="2">The sequence shown here is derived from an EMBL/GenBank/DDBJ whole genome shotgun (WGS) entry which is preliminary data.</text>
</comment>
<dbReference type="Proteomes" id="UP000825935">
    <property type="component" value="Chromosome 17"/>
</dbReference>
<name>A0A8T2SU84_CERRI</name>
<proteinExistence type="predicted"/>
<organism evidence="2 3">
    <name type="scientific">Ceratopteris richardii</name>
    <name type="common">Triangle waterfern</name>
    <dbReference type="NCBI Taxonomy" id="49495"/>
    <lineage>
        <taxon>Eukaryota</taxon>
        <taxon>Viridiplantae</taxon>
        <taxon>Streptophyta</taxon>
        <taxon>Embryophyta</taxon>
        <taxon>Tracheophyta</taxon>
        <taxon>Polypodiopsida</taxon>
        <taxon>Polypodiidae</taxon>
        <taxon>Polypodiales</taxon>
        <taxon>Pteridineae</taxon>
        <taxon>Pteridaceae</taxon>
        <taxon>Parkerioideae</taxon>
        <taxon>Ceratopteris</taxon>
    </lineage>
</organism>
<evidence type="ECO:0000313" key="3">
    <source>
        <dbReference type="Proteomes" id="UP000825935"/>
    </source>
</evidence>
<dbReference type="EMBL" id="CM035422">
    <property type="protein sequence ID" value="KAH7372783.1"/>
    <property type="molecule type" value="Genomic_DNA"/>
</dbReference>
<evidence type="ECO:0000313" key="2">
    <source>
        <dbReference type="EMBL" id="KAH7372783.1"/>
    </source>
</evidence>
<sequence>MDMCAIHTSFLRMTHTEIHHIVIWKGSLKGPGDPQAHKADHLSNALPLLRACFCFYHESHACPCLSLSFLFTSLFWLEEELVKETKRADSSMKRRERIKQRVRDRNGR</sequence>